<evidence type="ECO:0000256" key="5">
    <source>
        <dbReference type="SAM" id="MobiDB-lite"/>
    </source>
</evidence>
<keyword evidence="3" id="KW-0436">Ligase</keyword>
<dbReference type="InterPro" id="IPR001031">
    <property type="entry name" value="Thioesterase"/>
</dbReference>
<dbReference type="InterPro" id="IPR029058">
    <property type="entry name" value="AB_hydrolase_fold"/>
</dbReference>
<dbReference type="InterPro" id="IPR023213">
    <property type="entry name" value="CAT-like_dom_sf"/>
</dbReference>
<dbReference type="SMART" id="SM00823">
    <property type="entry name" value="PKS_PP"/>
    <property type="match status" value="2"/>
</dbReference>
<dbReference type="InterPro" id="IPR042099">
    <property type="entry name" value="ANL_N_sf"/>
</dbReference>
<dbReference type="SUPFAM" id="SSF56801">
    <property type="entry name" value="Acetyl-CoA synthetase-like"/>
    <property type="match status" value="2"/>
</dbReference>
<dbReference type="PANTHER" id="PTHR45527:SF1">
    <property type="entry name" value="FATTY ACID SYNTHASE"/>
    <property type="match status" value="1"/>
</dbReference>
<dbReference type="Gene3D" id="3.40.50.980">
    <property type="match status" value="2"/>
</dbReference>
<dbReference type="GO" id="GO:0005737">
    <property type="term" value="C:cytoplasm"/>
    <property type="evidence" value="ECO:0007669"/>
    <property type="project" value="TreeGrafter"/>
</dbReference>
<dbReference type="GeneID" id="18918770"/>
<dbReference type="Gene3D" id="2.30.38.10">
    <property type="entry name" value="Luciferase, Domain 3"/>
    <property type="match status" value="1"/>
</dbReference>
<proteinExistence type="predicted"/>
<dbReference type="Gene3D" id="1.10.1200.10">
    <property type="entry name" value="ACP-like"/>
    <property type="match status" value="1"/>
</dbReference>
<evidence type="ECO:0000259" key="6">
    <source>
        <dbReference type="PROSITE" id="PS50075"/>
    </source>
</evidence>
<organism evidence="7 8">
    <name type="scientific">Phanerochaete carnosa (strain HHB-10118-sp)</name>
    <name type="common">White-rot fungus</name>
    <name type="synonym">Peniophora carnosa</name>
    <dbReference type="NCBI Taxonomy" id="650164"/>
    <lineage>
        <taxon>Eukaryota</taxon>
        <taxon>Fungi</taxon>
        <taxon>Dikarya</taxon>
        <taxon>Basidiomycota</taxon>
        <taxon>Agaricomycotina</taxon>
        <taxon>Agaricomycetes</taxon>
        <taxon>Polyporales</taxon>
        <taxon>Phanerochaetaceae</taxon>
        <taxon>Phanerochaete</taxon>
    </lineage>
</organism>
<dbReference type="Gene3D" id="3.30.559.10">
    <property type="entry name" value="Chloramphenicol acetyltransferase-like domain"/>
    <property type="match status" value="1"/>
</dbReference>
<dbReference type="GO" id="GO:0043041">
    <property type="term" value="P:amino acid activation for nonribosomal peptide biosynthetic process"/>
    <property type="evidence" value="ECO:0007669"/>
    <property type="project" value="TreeGrafter"/>
</dbReference>
<dbReference type="Gene3D" id="3.30.559.30">
    <property type="entry name" value="Nonribosomal peptide synthetase, condensation domain"/>
    <property type="match status" value="3"/>
</dbReference>
<dbReference type="InParanoid" id="K5VHM1"/>
<dbReference type="Proteomes" id="UP000008370">
    <property type="component" value="Unassembled WGS sequence"/>
</dbReference>
<feature type="region of interest" description="Disordered" evidence="5">
    <location>
        <begin position="2339"/>
        <end position="2359"/>
    </location>
</feature>
<evidence type="ECO:0000313" key="8">
    <source>
        <dbReference type="Proteomes" id="UP000008370"/>
    </source>
</evidence>
<dbReference type="InterPro" id="IPR010071">
    <property type="entry name" value="AA_adenyl_dom"/>
</dbReference>
<feature type="domain" description="Carrier" evidence="6">
    <location>
        <begin position="1030"/>
        <end position="1105"/>
    </location>
</feature>
<dbReference type="Gene3D" id="3.40.50.1820">
    <property type="entry name" value="alpha/beta hydrolase"/>
    <property type="match status" value="2"/>
</dbReference>
<dbReference type="InterPro" id="IPR009081">
    <property type="entry name" value="PP-bd_ACP"/>
</dbReference>
<dbReference type="GO" id="GO:0016874">
    <property type="term" value="F:ligase activity"/>
    <property type="evidence" value="ECO:0007669"/>
    <property type="project" value="UniProtKB-KW"/>
</dbReference>
<keyword evidence="8" id="KW-1185">Reference proteome</keyword>
<dbReference type="SUPFAM" id="SSF53474">
    <property type="entry name" value="alpha/beta-Hydrolases"/>
    <property type="match status" value="1"/>
</dbReference>
<dbReference type="SUPFAM" id="SSF47336">
    <property type="entry name" value="ACP-like"/>
    <property type="match status" value="2"/>
</dbReference>
<dbReference type="InterPro" id="IPR020845">
    <property type="entry name" value="AMP-binding_CS"/>
</dbReference>
<dbReference type="CDD" id="cd19531">
    <property type="entry name" value="LCL_NRPS-like"/>
    <property type="match status" value="1"/>
</dbReference>
<keyword evidence="4" id="KW-0511">Multifunctional enzyme</keyword>
<dbReference type="InterPro" id="IPR000873">
    <property type="entry name" value="AMP-dep_synth/lig_dom"/>
</dbReference>
<reference evidence="7 8" key="1">
    <citation type="journal article" date="2012" name="BMC Genomics">
        <title>Comparative genomics of the white-rot fungi, Phanerochaete carnosa and P. chrysosporium, to elucidate the genetic basis of the distinct wood types they colonize.</title>
        <authorList>
            <person name="Suzuki H."/>
            <person name="MacDonald J."/>
            <person name="Syed K."/>
            <person name="Salamov A."/>
            <person name="Hori C."/>
            <person name="Aerts A."/>
            <person name="Henrissat B."/>
            <person name="Wiebenga A."/>
            <person name="vanKuyk P.A."/>
            <person name="Barry K."/>
            <person name="Lindquist E."/>
            <person name="LaButti K."/>
            <person name="Lapidus A."/>
            <person name="Lucas S."/>
            <person name="Coutinho P."/>
            <person name="Gong Y."/>
            <person name="Samejima M."/>
            <person name="Mahadevan R."/>
            <person name="Abou-Zaid M."/>
            <person name="de Vries R.P."/>
            <person name="Igarashi K."/>
            <person name="Yadav J.S."/>
            <person name="Grigoriev I.V."/>
            <person name="Master E.R."/>
        </authorList>
    </citation>
    <scope>NUCLEOTIDE SEQUENCE [LARGE SCALE GENOMIC DNA]</scope>
    <source>
        <strain evidence="7 8">HHB-10118-sp</strain>
    </source>
</reference>
<dbReference type="OrthoDB" id="416786at2759"/>
<dbReference type="InterPro" id="IPR001242">
    <property type="entry name" value="Condensation_dom"/>
</dbReference>
<dbReference type="STRING" id="650164.K5VHM1"/>
<accession>K5VHM1</accession>
<dbReference type="HOGENOM" id="CLU_000022_63_0_1"/>
<keyword evidence="1" id="KW-0596">Phosphopantetheine</keyword>
<evidence type="ECO:0000256" key="2">
    <source>
        <dbReference type="ARBA" id="ARBA00022553"/>
    </source>
</evidence>
<dbReference type="PROSITE" id="PS00455">
    <property type="entry name" value="AMP_BINDING"/>
    <property type="match status" value="2"/>
</dbReference>
<dbReference type="RefSeq" id="XP_007401011.1">
    <property type="nucleotide sequence ID" value="XM_007400949.1"/>
</dbReference>
<evidence type="ECO:0000313" key="7">
    <source>
        <dbReference type="EMBL" id="EKM50748.1"/>
    </source>
</evidence>
<dbReference type="GO" id="GO:0031177">
    <property type="term" value="F:phosphopantetheine binding"/>
    <property type="evidence" value="ECO:0007669"/>
    <property type="project" value="InterPro"/>
</dbReference>
<dbReference type="InterPro" id="IPR029063">
    <property type="entry name" value="SAM-dependent_MTases_sf"/>
</dbReference>
<sequence length="2713" mass="298341">MVWSACPSADHLRVDINFDPTRFEPDTIQDILDNLVDVLAAAVTTPDRTVDNIPFSHALDQLAAAGIPVDPAPIPSAPRLALAQAFSDAVIAHHDLPALIDGDLTLTYREVDILSSVLSKRILEATKQQEIHAFVSFCIPPGAIAILTVLAIVKSGAAYVPLDVHFPAERLGSLVQDCDASLVITTAASPSFSFNCERIAHLDVTSFLDDWKSLVAASVHEDRDGSVSPAESSNDVAYVLYTSGSTGKPKGVVVKQSSVVSFATNRDIFTWGPGHRIAQINNLAWDASVADVWCSLLLGATLAARIDGFLLPTSLFRQFAVACPDVFHRLTEIVTGGEALDYASVCQVRAAAPSAVIRNAYGPTEACVVATTFDVFPGGDDVPHTGPVPIGRPLETGQVLVVDRYMRLVPPGVIGELIIGGEGVAEGYLNRPAETADAFVELHVDGLPGNTRFYRTGDVVRWVDGQLQLIGRMDVGQIKISGRRVELGEVEATILRTGLVGDAGVSYYKPTETGDPSLVAYVVLGHEQTPEIDGHARGEDASAAAPNDEHAIVDTWRDVYDDMYAAYDLAKARADFSGWDSMITGGPIPQIEMIAWLHDTLRPFHQQCPRTAFEIGCGIGIFVHKFLPSVDRMWAIEPSAEAAKRLGDELKALGMGDKTSIWHAAADEISKLPAFGAEFAFMNSVVQYFPSEAYLHQAIVDIVGKCAPGGRILIGDVRSLPFGSLLALDIATYRWQDELGSKALQDLRDDILDREKYRSELLVDPSFFTSLRRTIPTVAHVEIVPKAIEYCNELSQFRYQVIIHVNQKLPLIVPPAWHDYGALRWKDSDLEDAVRDFAVGDETVLAVEHIPNRFLSWELVAATAVFSSSSDRFADLASVLPPRKAAAAQGWSAWDLERLAERCGVTVKLSVARQKETTTLDAVFIKGSLNGTDGGTWVAFKTVDYDDASVSPFATSRLQELVFRTHVENSLLERLRAVLPSYMVPDQLLSVDALPLQTSGKLDRRQLAAMAAKDGSRDAHRAAEDDKNILPADEVEVRLCAIFGRLLSVRAVSPLANFFQIGGHSLLATRLKSALESEFHVVVPLRTIFARSTPRKLSASIREGLTSTSSDQHIALPRKTILSPSRPSDPSDELSLDMTTPSDGTHYPLSFAQQRLWFLSKLAYYGSQDICYNTPYILKLEGPLNIATLERTIQEIVSRHEILRTIFVEVNYSPATRVVDFCPRLEVIPVDPDTDERTMRALMGDCIRRPFALDREPSVRTTLFQLSENHFHLLLCMHHIIVDGFSFDVIRQELAEIYVAFSAGKDHEVPPLHIQYKEFAQWQRSEDFERMVQPQLEYWTKQLKGNQAAELPTDFPRPQHLSYEGKAYIAEFPTELFTRLGQICKQERVTMFMLLSAAFRMVQFQLTGQTDASFAFPIANRNRAETERLVGFFVNTQILRLKVRPGMTFLELIQQARDLSMAAFEYQDLPFERIVSILNPARDLNRNPLAQIILAYQTVKTAPFNIGDVHASNPRINMDTTRFDMEIHFFPKGDGLAGQFVYSTELFKEETIVDLVDRLQKVLEQAVDNVRFAINPPRSSSTLRQPTPSDVAAYLRDYVPCEFPLDMSRRLDNASLQRETHSFALPPTVCDALRASSIGGEELLTLYLTALSVLNHRYTRQEDITIGFATSKSQDIVPARLAVCCDAVLSAVRDNAQTSIEKASEFSAVSIKDVSTAVRRRQKSLVSAIHVILSHKSSIAPSKELGLLVDLELRYGDANEPDCQFIYDLSLFLPNTIEVFCDSFVDILENLLLHPDTVVEEISFRNSAMHLKDFSVPLSPPPPAPTSHLVDALSKSVRAYPDMLALQEGEFLLTYSQLNTATSLLAQKIVQVSGDACEFVAMCIPPSALAVISILAIVKAGAAYVPLDVRYPPERLEMLLRESGAGLLITTSQSPDFAGDAEGITRLDISNFLADIDLASPADFVCAPRTDAAYVMYTSGSTGVPKGVVVMQSAVVALVSNTDVFPFQAGDRIGMINNLAWDASIIDIWCTLLTGATVVCFNRYDVLDLAVLAGHFQLFSITGCFMSGALFRQALDLAPQLFRKLRILQVGGEASYYENFQRVKSVNPSIRILNAYGPTETCVFAATFWTDVPNMPTSGPVPIGLPMSTAQVLIVDTQGRLVPPGVVGELVIGGAGVGPGYLRRPKESAEAFVELGFDELNQGVARYYRTGDAMRWGPDGQLHFVGRMNAGQIKIRGQRLELSEIEVVIRQTDLANDAVVVHLKSHKGKDDLLIAYAVAAAPTSASQSHSLSPRLLESLRKSLPSYMIPHVVRWIPTLPLTPNGKVDRHQLRARAAADVDSMLNDDAEEDGSGEPEDEVEGRLCRIMEALLGRTSIRRSTNFFDAGGHSLLASRLVFRIQEAFDIPFALMDVFHTPVVKAMAGKIRQAIAAKPADRTSTTPPTLAPVYEEFHVPQVLVFSEEPRKPFLFCVPMATGLGHTFAALSRSTDLFNVIALNDPGYVAPDDFPQDQVSTGHANTLRNPGMHTVENHAKYYYARIVEELARIGTTKPGAAPFNILGYSYGGHVAVEVARLAQDEGRTVNLFVLDTSVHPVHEAKLSQTQIEEAAHVVLPTVMSVVELPFGNMGEQGARLKHDIEVRTLINIHTLHAHVMPRYEGHVTLFHTESNTNHGFVPLVGSLDEVLLHGNHYHLLEEESGNLSVISAKISAVFNA</sequence>
<evidence type="ECO:0000256" key="4">
    <source>
        <dbReference type="ARBA" id="ARBA00023268"/>
    </source>
</evidence>
<dbReference type="EMBL" id="JH930478">
    <property type="protein sequence ID" value="EKM50748.1"/>
    <property type="molecule type" value="Genomic_DNA"/>
</dbReference>
<dbReference type="Pfam" id="PF00550">
    <property type="entry name" value="PP-binding"/>
    <property type="match status" value="2"/>
</dbReference>
<dbReference type="SUPFAM" id="SSF53335">
    <property type="entry name" value="S-adenosyl-L-methionine-dependent methyltransferases"/>
    <property type="match status" value="1"/>
</dbReference>
<dbReference type="SUPFAM" id="SSF52777">
    <property type="entry name" value="CoA-dependent acyltransferases"/>
    <property type="match status" value="3"/>
</dbReference>
<dbReference type="CDD" id="cd05930">
    <property type="entry name" value="A_NRPS"/>
    <property type="match status" value="1"/>
</dbReference>
<feature type="compositionally biased region" description="Acidic residues" evidence="5">
    <location>
        <begin position="2343"/>
        <end position="2359"/>
    </location>
</feature>
<dbReference type="Pfam" id="PF00668">
    <property type="entry name" value="Condensation"/>
    <property type="match status" value="1"/>
</dbReference>
<keyword evidence="2" id="KW-0597">Phosphoprotein</keyword>
<dbReference type="GO" id="GO:0044550">
    <property type="term" value="P:secondary metabolite biosynthetic process"/>
    <property type="evidence" value="ECO:0007669"/>
    <property type="project" value="TreeGrafter"/>
</dbReference>
<dbReference type="InterPro" id="IPR020806">
    <property type="entry name" value="PKS_PP-bd"/>
</dbReference>
<dbReference type="InterPro" id="IPR036736">
    <property type="entry name" value="ACP-like_sf"/>
</dbReference>
<dbReference type="Pfam" id="PF00975">
    <property type="entry name" value="Thioesterase"/>
    <property type="match status" value="1"/>
</dbReference>
<evidence type="ECO:0000256" key="1">
    <source>
        <dbReference type="ARBA" id="ARBA00022450"/>
    </source>
</evidence>
<dbReference type="Gene3D" id="3.40.50.12780">
    <property type="entry name" value="N-terminal domain of ligase-like"/>
    <property type="match status" value="1"/>
</dbReference>
<gene>
    <name evidence="7" type="ORF">PHACADRAFT_264208</name>
</gene>
<dbReference type="Gene3D" id="3.40.50.150">
    <property type="entry name" value="Vaccinia Virus protein VP39"/>
    <property type="match status" value="1"/>
</dbReference>
<dbReference type="NCBIfam" id="TIGR01733">
    <property type="entry name" value="AA-adenyl-dom"/>
    <property type="match status" value="1"/>
</dbReference>
<dbReference type="Gene3D" id="3.30.300.30">
    <property type="match status" value="3"/>
</dbReference>
<dbReference type="FunFam" id="3.30.300.30:FF:000015">
    <property type="entry name" value="Nonribosomal peptide synthase SidD"/>
    <property type="match status" value="1"/>
</dbReference>
<dbReference type="PANTHER" id="PTHR45527">
    <property type="entry name" value="NONRIBOSOMAL PEPTIDE SYNTHETASE"/>
    <property type="match status" value="1"/>
</dbReference>
<name>K5VHM1_PHACS</name>
<evidence type="ECO:0000256" key="3">
    <source>
        <dbReference type="ARBA" id="ARBA00022598"/>
    </source>
</evidence>
<dbReference type="PROSITE" id="PS50075">
    <property type="entry name" value="CARRIER"/>
    <property type="match status" value="2"/>
</dbReference>
<protein>
    <recommendedName>
        <fullName evidence="6">Carrier domain-containing protein</fullName>
    </recommendedName>
</protein>
<dbReference type="InterPro" id="IPR045851">
    <property type="entry name" value="AMP-bd_C_sf"/>
</dbReference>
<dbReference type="Pfam" id="PF00501">
    <property type="entry name" value="AMP-binding"/>
    <property type="match status" value="2"/>
</dbReference>
<dbReference type="KEGG" id="pco:PHACADRAFT_264208"/>
<feature type="domain" description="Carrier" evidence="6">
    <location>
        <begin position="2354"/>
        <end position="2429"/>
    </location>
</feature>